<protein>
    <recommendedName>
        <fullName evidence="3">Transposase</fullName>
    </recommendedName>
</protein>
<sequence>MTVTTHKMQVLSGPERRRWSAAEKLAIIQETYESDATVSIVARRRDRDEAARFR</sequence>
<comment type="caution">
    <text evidence="1">The sequence shown here is derived from an EMBL/GenBank/DDBJ whole genome shotgun (WGS) entry which is preliminary data.</text>
</comment>
<dbReference type="SUPFAM" id="SSF48295">
    <property type="entry name" value="TrpR-like"/>
    <property type="match status" value="1"/>
</dbReference>
<dbReference type="InterPro" id="IPR002514">
    <property type="entry name" value="Transposase_8"/>
</dbReference>
<evidence type="ECO:0000313" key="1">
    <source>
        <dbReference type="EMBL" id="GLR53700.1"/>
    </source>
</evidence>
<keyword evidence="2" id="KW-1185">Reference proteome</keyword>
<evidence type="ECO:0008006" key="3">
    <source>
        <dbReference type="Google" id="ProtNLM"/>
    </source>
</evidence>
<accession>A0ABQ5ZNN8</accession>
<evidence type="ECO:0000313" key="2">
    <source>
        <dbReference type="Proteomes" id="UP001156702"/>
    </source>
</evidence>
<dbReference type="RefSeq" id="WP_263194031.1">
    <property type="nucleotide sequence ID" value="NZ_BSOP01000043.1"/>
</dbReference>
<organism evidence="1 2">
    <name type="scientific">Shinella yambaruensis</name>
    <dbReference type="NCBI Taxonomy" id="415996"/>
    <lineage>
        <taxon>Bacteria</taxon>
        <taxon>Pseudomonadati</taxon>
        <taxon>Pseudomonadota</taxon>
        <taxon>Alphaproteobacteria</taxon>
        <taxon>Hyphomicrobiales</taxon>
        <taxon>Rhizobiaceae</taxon>
        <taxon>Shinella</taxon>
    </lineage>
</organism>
<reference evidence="2" key="1">
    <citation type="journal article" date="2019" name="Int. J. Syst. Evol. Microbiol.">
        <title>The Global Catalogue of Microorganisms (GCM) 10K type strain sequencing project: providing services to taxonomists for standard genome sequencing and annotation.</title>
        <authorList>
            <consortium name="The Broad Institute Genomics Platform"/>
            <consortium name="The Broad Institute Genome Sequencing Center for Infectious Disease"/>
            <person name="Wu L."/>
            <person name="Ma J."/>
        </authorList>
    </citation>
    <scope>NUCLEOTIDE SEQUENCE [LARGE SCALE GENOMIC DNA]</scope>
    <source>
        <strain evidence="2">NBRC 102122</strain>
    </source>
</reference>
<dbReference type="Pfam" id="PF01527">
    <property type="entry name" value="HTH_Tnp_1"/>
    <property type="match status" value="1"/>
</dbReference>
<dbReference type="EMBL" id="BSOP01000043">
    <property type="protein sequence ID" value="GLR53700.1"/>
    <property type="molecule type" value="Genomic_DNA"/>
</dbReference>
<dbReference type="Proteomes" id="UP001156702">
    <property type="component" value="Unassembled WGS sequence"/>
</dbReference>
<dbReference type="InterPro" id="IPR010921">
    <property type="entry name" value="Trp_repressor/repl_initiator"/>
</dbReference>
<gene>
    <name evidence="1" type="ORF">GCM10007923_49160</name>
</gene>
<proteinExistence type="predicted"/>
<name>A0ABQ5ZNN8_9HYPH</name>